<reference evidence="1 2" key="1">
    <citation type="submission" date="2014-07" db="EMBL/GenBank/DDBJ databases">
        <title>Genome of Chryseobacterium piperi CTM.</title>
        <authorList>
            <person name="Pipes S.E."/>
            <person name="Stropko S.J."/>
            <person name="Newman J.D."/>
        </authorList>
    </citation>
    <scope>NUCLEOTIDE SEQUENCE [LARGE SCALE GENOMIC DNA]</scope>
    <source>
        <strain evidence="1 2">CTM</strain>
    </source>
</reference>
<dbReference type="Proteomes" id="UP000028709">
    <property type="component" value="Unassembled WGS sequence"/>
</dbReference>
<organism evidence="1 2">
    <name type="scientific">Chryseobacterium piperi</name>
    <dbReference type="NCBI Taxonomy" id="558152"/>
    <lineage>
        <taxon>Bacteria</taxon>
        <taxon>Pseudomonadati</taxon>
        <taxon>Bacteroidota</taxon>
        <taxon>Flavobacteriia</taxon>
        <taxon>Flavobacteriales</taxon>
        <taxon>Weeksellaceae</taxon>
        <taxon>Chryseobacterium group</taxon>
        <taxon>Chryseobacterium</taxon>
    </lineage>
</organism>
<accession>A0A086BIQ3</accession>
<evidence type="ECO:0000313" key="1">
    <source>
        <dbReference type="EMBL" id="KFF28817.1"/>
    </source>
</evidence>
<name>A0A086BIQ3_9FLAO</name>
<dbReference type="OrthoDB" id="790324at2"/>
<dbReference type="InterPro" id="IPR045748">
    <property type="entry name" value="DcaP"/>
</dbReference>
<dbReference type="SUPFAM" id="SSF56935">
    <property type="entry name" value="Porins"/>
    <property type="match status" value="1"/>
</dbReference>
<dbReference type="EMBL" id="JPRJ01000013">
    <property type="protein sequence ID" value="KFF28817.1"/>
    <property type="molecule type" value="Genomic_DNA"/>
</dbReference>
<dbReference type="RefSeq" id="WP_034684020.1">
    <property type="nucleotide sequence ID" value="NZ_CP023049.2"/>
</dbReference>
<evidence type="ECO:0008006" key="3">
    <source>
        <dbReference type="Google" id="ProtNLM"/>
    </source>
</evidence>
<dbReference type="eggNOG" id="COG2911">
    <property type="taxonomic scope" value="Bacteria"/>
</dbReference>
<dbReference type="KEGG" id="cpip:CJF12_02205"/>
<dbReference type="Pfam" id="PF19577">
    <property type="entry name" value="DcaP"/>
    <property type="match status" value="1"/>
</dbReference>
<keyword evidence="2" id="KW-1185">Reference proteome</keyword>
<evidence type="ECO:0000313" key="2">
    <source>
        <dbReference type="Proteomes" id="UP000028709"/>
    </source>
</evidence>
<sequence length="398" mass="44774">MTKKKHKGLMASFIIVSLFNTKISAQINLINKQTTSSSETSNDTWSAYIKGFIQTDVMLDFQEMSFKDGYATSSIAIPQNNSLGSNFSIKQSQIAVGIKQTNSEGKSDMSAYVEIDFLGPNGTTVPRFRQGYLQWKKLLIGQAWSNFSDFDIFPNIVDFVGPNGTMFIRTVQIRYTTPLSQKGTLSLSLEDPNITSILLPTTNSNWTKKSTIPIATALYRYGNTKDYLKLGAMLKPIGYTIKNETQQKDSPHTIFGYGGMISGRLYRNKLSNFRFQTSYGKGYATYNAILIGEKYDAVPDLENNRLETLSLFNILGIYEHWWTPKWSSVVYYSYSQLGKNPLVPLNMVQKFQNAGINLIYQPVKNLRIGAEGTYGNLKNFGQQSANAFRLQFSSSLSF</sequence>
<protein>
    <recommendedName>
        <fullName evidence="3">Porin</fullName>
    </recommendedName>
</protein>
<comment type="caution">
    <text evidence="1">The sequence shown here is derived from an EMBL/GenBank/DDBJ whole genome shotgun (WGS) entry which is preliminary data.</text>
</comment>
<dbReference type="AlphaFoldDB" id="A0A086BIQ3"/>
<proteinExistence type="predicted"/>
<gene>
    <name evidence="1" type="ORF">IQ37_09035</name>
</gene>